<dbReference type="GO" id="GO:0031564">
    <property type="term" value="P:transcription antitermination"/>
    <property type="evidence" value="ECO:0007669"/>
    <property type="project" value="UniProtKB-KW"/>
</dbReference>
<dbReference type="Proteomes" id="UP000249518">
    <property type="component" value="Unassembled WGS sequence"/>
</dbReference>
<evidence type="ECO:0000256" key="1">
    <source>
        <dbReference type="ARBA" id="ARBA00022814"/>
    </source>
</evidence>
<gene>
    <name evidence="5" type="ORF">B0I10_11043</name>
</gene>
<sequence>MLNWYALYTKPKKEIKIAQQLEKLGFTVYIPTKIEVKSWSDRKKKVVSPLFSSYVFIQIEDTKRSTVFIIDGIMNYVYWLGKPAVIRAKEIEVMQQELAKPNDDVMILPLVKGECIQIKETAFRGQNAIVEYVSNNKVHLNLPSLGFKLIIKRSKLQRLDSDVKKILIES</sequence>
<dbReference type="PANTHER" id="PTHR30265:SF4">
    <property type="entry name" value="KOW MOTIF FAMILY PROTEIN, EXPRESSED"/>
    <property type="match status" value="1"/>
</dbReference>
<keyword evidence="2" id="KW-0805">Transcription regulation</keyword>
<organism evidence="5 6">
    <name type="scientific">Flavobacterium lacus</name>
    <dbReference type="NCBI Taxonomy" id="1353778"/>
    <lineage>
        <taxon>Bacteria</taxon>
        <taxon>Pseudomonadati</taxon>
        <taxon>Bacteroidota</taxon>
        <taxon>Flavobacteriia</taxon>
        <taxon>Flavobacteriales</taxon>
        <taxon>Flavobacteriaceae</taxon>
        <taxon>Flavobacterium</taxon>
    </lineage>
</organism>
<protein>
    <submittedName>
        <fullName evidence="5">Transcription antitermination factor NusG</fullName>
    </submittedName>
</protein>
<dbReference type="EMBL" id="QLSV01000010">
    <property type="protein sequence ID" value="RAR47250.1"/>
    <property type="molecule type" value="Genomic_DNA"/>
</dbReference>
<dbReference type="InterPro" id="IPR043425">
    <property type="entry name" value="NusG-like"/>
</dbReference>
<dbReference type="InterPro" id="IPR036735">
    <property type="entry name" value="NGN_dom_sf"/>
</dbReference>
<dbReference type="RefSeq" id="WP_112086524.1">
    <property type="nucleotide sequence ID" value="NZ_QLSV01000010.1"/>
</dbReference>
<dbReference type="InterPro" id="IPR006645">
    <property type="entry name" value="NGN-like_dom"/>
</dbReference>
<evidence type="ECO:0000256" key="2">
    <source>
        <dbReference type="ARBA" id="ARBA00023015"/>
    </source>
</evidence>
<comment type="caution">
    <text evidence="5">The sequence shown here is derived from an EMBL/GenBank/DDBJ whole genome shotgun (WGS) entry which is preliminary data.</text>
</comment>
<evidence type="ECO:0000313" key="6">
    <source>
        <dbReference type="Proteomes" id="UP000249518"/>
    </source>
</evidence>
<dbReference type="Pfam" id="PF02357">
    <property type="entry name" value="NusG"/>
    <property type="match status" value="1"/>
</dbReference>
<accession>A0A328WLW0</accession>
<dbReference type="OrthoDB" id="9796143at2"/>
<dbReference type="GO" id="GO:0006354">
    <property type="term" value="P:DNA-templated transcription elongation"/>
    <property type="evidence" value="ECO:0007669"/>
    <property type="project" value="InterPro"/>
</dbReference>
<feature type="domain" description="NusG-like N-terminal" evidence="4">
    <location>
        <begin position="1"/>
        <end position="98"/>
    </location>
</feature>
<name>A0A328WLW0_9FLAO</name>
<dbReference type="AlphaFoldDB" id="A0A328WLW0"/>
<dbReference type="CDD" id="cd09895">
    <property type="entry name" value="NGN_SP_UpxY"/>
    <property type="match status" value="1"/>
</dbReference>
<dbReference type="PANTHER" id="PTHR30265">
    <property type="entry name" value="RHO-INTERACTING TRANSCRIPTION TERMINATION FACTOR NUSG"/>
    <property type="match status" value="1"/>
</dbReference>
<reference evidence="5 6" key="1">
    <citation type="submission" date="2018-06" db="EMBL/GenBank/DDBJ databases">
        <title>Genomic Encyclopedia of Type Strains, Phase III (KMG-III): the genomes of soil and plant-associated and newly described type strains.</title>
        <authorList>
            <person name="Whitman W."/>
        </authorList>
    </citation>
    <scope>NUCLEOTIDE SEQUENCE [LARGE SCALE GENOMIC DNA]</scope>
    <source>
        <strain evidence="5 6">CGMCC 1.12504</strain>
    </source>
</reference>
<dbReference type="Gene3D" id="3.30.70.940">
    <property type="entry name" value="NusG, N-terminal domain"/>
    <property type="match status" value="1"/>
</dbReference>
<dbReference type="NCBIfam" id="NF033644">
    <property type="entry name" value="antiterm_UpxY"/>
    <property type="match status" value="1"/>
</dbReference>
<evidence type="ECO:0000313" key="5">
    <source>
        <dbReference type="EMBL" id="RAR47250.1"/>
    </source>
</evidence>
<dbReference type="SUPFAM" id="SSF82679">
    <property type="entry name" value="N-utilization substance G protein NusG, N-terminal domain"/>
    <property type="match status" value="1"/>
</dbReference>
<keyword evidence="3" id="KW-0804">Transcription</keyword>
<keyword evidence="6" id="KW-1185">Reference proteome</keyword>
<keyword evidence="1" id="KW-0889">Transcription antitermination</keyword>
<evidence type="ECO:0000256" key="3">
    <source>
        <dbReference type="ARBA" id="ARBA00023163"/>
    </source>
</evidence>
<proteinExistence type="predicted"/>
<dbReference type="SMART" id="SM00738">
    <property type="entry name" value="NGN"/>
    <property type="match status" value="1"/>
</dbReference>
<evidence type="ECO:0000259" key="4">
    <source>
        <dbReference type="SMART" id="SM00738"/>
    </source>
</evidence>